<dbReference type="Proteomes" id="UP000799424">
    <property type="component" value="Unassembled WGS sequence"/>
</dbReference>
<keyword evidence="1" id="KW-0812">Transmembrane</keyword>
<accession>A0A6A6ZIS4</accession>
<proteinExistence type="predicted"/>
<feature type="transmembrane region" description="Helical" evidence="1">
    <location>
        <begin position="48"/>
        <end position="67"/>
    </location>
</feature>
<reference evidence="2" key="1">
    <citation type="journal article" date="2020" name="Stud. Mycol.">
        <title>101 Dothideomycetes genomes: a test case for predicting lifestyles and emergence of pathogens.</title>
        <authorList>
            <person name="Haridas S."/>
            <person name="Albert R."/>
            <person name="Binder M."/>
            <person name="Bloem J."/>
            <person name="Labutti K."/>
            <person name="Salamov A."/>
            <person name="Andreopoulos B."/>
            <person name="Baker S."/>
            <person name="Barry K."/>
            <person name="Bills G."/>
            <person name="Bluhm B."/>
            <person name="Cannon C."/>
            <person name="Castanera R."/>
            <person name="Culley D."/>
            <person name="Daum C."/>
            <person name="Ezra D."/>
            <person name="Gonzalez J."/>
            <person name="Henrissat B."/>
            <person name="Kuo A."/>
            <person name="Liang C."/>
            <person name="Lipzen A."/>
            <person name="Lutzoni F."/>
            <person name="Magnuson J."/>
            <person name="Mondo S."/>
            <person name="Nolan M."/>
            <person name="Ohm R."/>
            <person name="Pangilinan J."/>
            <person name="Park H.-J."/>
            <person name="Ramirez L."/>
            <person name="Alfaro M."/>
            <person name="Sun H."/>
            <person name="Tritt A."/>
            <person name="Yoshinaga Y."/>
            <person name="Zwiers L.-H."/>
            <person name="Turgeon B."/>
            <person name="Goodwin S."/>
            <person name="Spatafora J."/>
            <person name="Crous P."/>
            <person name="Grigoriev I."/>
        </authorList>
    </citation>
    <scope>NUCLEOTIDE SEQUENCE</scope>
    <source>
        <strain evidence="2">CBS 113818</strain>
    </source>
</reference>
<sequence length="91" mass="10174">MMRSSLKFLPICAMSSGAILKLLLDTLGFPPHITDSSLLAHRKRFTRHILASFHFPLLSICLQLVTVRAMGRKSRNPAIRDCRDSTTISHG</sequence>
<evidence type="ECO:0000256" key="1">
    <source>
        <dbReference type="SAM" id="Phobius"/>
    </source>
</evidence>
<keyword evidence="1" id="KW-1133">Transmembrane helix</keyword>
<keyword evidence="1" id="KW-0472">Membrane</keyword>
<dbReference type="EMBL" id="MU006241">
    <property type="protein sequence ID" value="KAF2820214.1"/>
    <property type="molecule type" value="Genomic_DNA"/>
</dbReference>
<dbReference type="AlphaFoldDB" id="A0A6A6ZIS4"/>
<gene>
    <name evidence="2" type="ORF">CC86DRAFT_118451</name>
</gene>
<evidence type="ECO:0000313" key="2">
    <source>
        <dbReference type="EMBL" id="KAF2820214.1"/>
    </source>
</evidence>
<keyword evidence="3" id="KW-1185">Reference proteome</keyword>
<evidence type="ECO:0000313" key="3">
    <source>
        <dbReference type="Proteomes" id="UP000799424"/>
    </source>
</evidence>
<organism evidence="2 3">
    <name type="scientific">Ophiobolus disseminans</name>
    <dbReference type="NCBI Taxonomy" id="1469910"/>
    <lineage>
        <taxon>Eukaryota</taxon>
        <taxon>Fungi</taxon>
        <taxon>Dikarya</taxon>
        <taxon>Ascomycota</taxon>
        <taxon>Pezizomycotina</taxon>
        <taxon>Dothideomycetes</taxon>
        <taxon>Pleosporomycetidae</taxon>
        <taxon>Pleosporales</taxon>
        <taxon>Pleosporineae</taxon>
        <taxon>Phaeosphaeriaceae</taxon>
        <taxon>Ophiobolus</taxon>
    </lineage>
</organism>
<name>A0A6A6ZIS4_9PLEO</name>
<protein>
    <submittedName>
        <fullName evidence="2">Uncharacterized protein</fullName>
    </submittedName>
</protein>